<name>A0A1S2LY26_9BACI</name>
<comment type="caution">
    <text evidence="4">The sequence shown here is derived from an EMBL/GenBank/DDBJ whole genome shotgun (WGS) entry which is preliminary data.</text>
</comment>
<accession>A0A1S2LY26</accession>
<dbReference type="Pfam" id="PF01476">
    <property type="entry name" value="LysM"/>
    <property type="match status" value="1"/>
</dbReference>
<dbReference type="InterPro" id="IPR018392">
    <property type="entry name" value="LysM"/>
</dbReference>
<evidence type="ECO:0000259" key="2">
    <source>
        <dbReference type="PROSITE" id="PS50943"/>
    </source>
</evidence>
<evidence type="ECO:0000256" key="1">
    <source>
        <dbReference type="SAM" id="MobiDB-lite"/>
    </source>
</evidence>
<dbReference type="NCBIfam" id="TIGR02899">
    <property type="entry name" value="spore_safA"/>
    <property type="match status" value="1"/>
</dbReference>
<feature type="region of interest" description="Disordered" evidence="1">
    <location>
        <begin position="56"/>
        <end position="91"/>
    </location>
</feature>
<sequence>MKIHIVQQGDTLWKLAKKYNVDFEQLKAVNNHLSNPDVIMPGMKIKIPTAGVPVKKQVPKKEEPIAMKEQPKPKEVPVPKKEVKVPPPAPVPEVVKKPEPVIQQPIHPQPIQQPITQEQYLHNMNMNFNIYKPMVPPPPKVPAPPKMAEKEIPKVEKPKPMVPPPVPPKKEIPKSAPIKEPVIKAEPPKYPTPQQHCYPVTGIMPGCSYQVPPVVQQHQVFPHYPMMPLPAQYGYPQAPMGAPMPGMQMPTMPTYPQPHGSPYGVGPIQQQPWSYMPEDVDLDEQDIEDGSPTGMPTLPPYPGMQMPPMQMSNYWGQPTVHPQYGDVTMYQQPVSPVNAQMMPQPQWGYTPYPMYQPHSAQFNSQFQQQVRPEGEDDENKD</sequence>
<dbReference type="Gene3D" id="3.10.350.10">
    <property type="entry name" value="LysM domain"/>
    <property type="match status" value="1"/>
</dbReference>
<dbReference type="Proteomes" id="UP000179524">
    <property type="component" value="Unassembled WGS sequence"/>
</dbReference>
<reference evidence="4 5" key="1">
    <citation type="submission" date="2016-10" db="EMBL/GenBank/DDBJ databases">
        <title>Draft genome sequences of four alkaliphilic bacteria belonging to the Anaerobacillus genus.</title>
        <authorList>
            <person name="Bassil N.M."/>
            <person name="Lloyd J.R."/>
        </authorList>
    </citation>
    <scope>NUCLEOTIDE SEQUENCE [LARGE SCALE GENOMIC DNA]</scope>
    <source>
        <strain evidence="4 5">DSM 18345</strain>
    </source>
</reference>
<proteinExistence type="predicted"/>
<dbReference type="AlphaFoldDB" id="A0A1S2LY26"/>
<feature type="compositionally biased region" description="Basic and acidic residues" evidence="1">
    <location>
        <begin position="59"/>
        <end position="84"/>
    </location>
</feature>
<evidence type="ECO:0000313" key="5">
    <source>
        <dbReference type="Proteomes" id="UP000179524"/>
    </source>
</evidence>
<dbReference type="SUPFAM" id="SSF54106">
    <property type="entry name" value="LysM domain"/>
    <property type="match status" value="1"/>
</dbReference>
<feature type="domain" description="HTH cro/C1-type" evidence="2">
    <location>
        <begin position="10"/>
        <end position="26"/>
    </location>
</feature>
<dbReference type="CDD" id="cd00118">
    <property type="entry name" value="LysM"/>
    <property type="match status" value="1"/>
</dbReference>
<keyword evidence="5" id="KW-1185">Reference proteome</keyword>
<dbReference type="SMART" id="SM00257">
    <property type="entry name" value="LysM"/>
    <property type="match status" value="1"/>
</dbReference>
<protein>
    <submittedName>
        <fullName evidence="4">Uncharacterized protein</fullName>
    </submittedName>
</protein>
<dbReference type="InterPro" id="IPR001387">
    <property type="entry name" value="Cro/C1-type_HTH"/>
</dbReference>
<dbReference type="PROSITE" id="PS51782">
    <property type="entry name" value="LYSM"/>
    <property type="match status" value="1"/>
</dbReference>
<dbReference type="PROSITE" id="PS50943">
    <property type="entry name" value="HTH_CROC1"/>
    <property type="match status" value="1"/>
</dbReference>
<evidence type="ECO:0000259" key="3">
    <source>
        <dbReference type="PROSITE" id="PS51782"/>
    </source>
</evidence>
<organism evidence="4 5">
    <name type="scientific">Anaerobacillus alkalilacustris</name>
    <dbReference type="NCBI Taxonomy" id="393763"/>
    <lineage>
        <taxon>Bacteria</taxon>
        <taxon>Bacillati</taxon>
        <taxon>Bacillota</taxon>
        <taxon>Bacilli</taxon>
        <taxon>Bacillales</taxon>
        <taxon>Bacillaceae</taxon>
        <taxon>Anaerobacillus</taxon>
    </lineage>
</organism>
<dbReference type="EMBL" id="MLQR01000004">
    <property type="protein sequence ID" value="OIJ16577.1"/>
    <property type="molecule type" value="Genomic_DNA"/>
</dbReference>
<dbReference type="InterPro" id="IPR036779">
    <property type="entry name" value="LysM_dom_sf"/>
</dbReference>
<dbReference type="OrthoDB" id="2033517at2"/>
<dbReference type="InterPro" id="IPR014248">
    <property type="entry name" value="Spore_coat_assembly_SafA"/>
</dbReference>
<gene>
    <name evidence="4" type="ORF">BKP37_04900</name>
</gene>
<evidence type="ECO:0000313" key="4">
    <source>
        <dbReference type="EMBL" id="OIJ16577.1"/>
    </source>
</evidence>
<dbReference type="RefSeq" id="WP_071308560.1">
    <property type="nucleotide sequence ID" value="NZ_MLQR01000004.1"/>
</dbReference>
<feature type="domain" description="LysM" evidence="3">
    <location>
        <begin position="2"/>
        <end position="47"/>
    </location>
</feature>